<evidence type="ECO:0000313" key="2">
    <source>
        <dbReference type="EMBL" id="KKQ94207.1"/>
    </source>
</evidence>
<accession>A0A0G0LT43</accession>
<comment type="caution">
    <text evidence="2">The sequence shown here is derived from an EMBL/GenBank/DDBJ whole genome shotgun (WGS) entry which is preliminary data.</text>
</comment>
<proteinExistence type="predicted"/>
<dbReference type="Proteomes" id="UP000034932">
    <property type="component" value="Unassembled WGS sequence"/>
</dbReference>
<protein>
    <submittedName>
        <fullName evidence="2">Uncharacterized protein</fullName>
    </submittedName>
</protein>
<dbReference type="EMBL" id="LBVW01000003">
    <property type="protein sequence ID" value="KKQ94207.1"/>
    <property type="molecule type" value="Genomic_DNA"/>
</dbReference>
<keyword evidence="1" id="KW-1133">Transmembrane helix</keyword>
<keyword evidence="1" id="KW-0472">Membrane</keyword>
<feature type="transmembrane region" description="Helical" evidence="1">
    <location>
        <begin position="7"/>
        <end position="29"/>
    </location>
</feature>
<evidence type="ECO:0000256" key="1">
    <source>
        <dbReference type="SAM" id="Phobius"/>
    </source>
</evidence>
<organism evidence="2 3">
    <name type="scientific">Candidatus Woesebacteria bacterium GW2011_GWB1_39_10b</name>
    <dbReference type="NCBI Taxonomy" id="1618573"/>
    <lineage>
        <taxon>Bacteria</taxon>
        <taxon>Candidatus Woeseibacteriota</taxon>
    </lineage>
</organism>
<keyword evidence="1" id="KW-0812">Transmembrane</keyword>
<evidence type="ECO:0000313" key="3">
    <source>
        <dbReference type="Proteomes" id="UP000034932"/>
    </source>
</evidence>
<sequence length="128" mass="13946">MTEKVIGYMYILTGTVLMALALVSIYMVFTNKGKPVDIFNLPGISIDLSSVAPDVPQGQQDKETAVETGLKTDLVAPEIINSPLNIIAHVIFMGFILNVGFKIASLGVQFVRPIKVNLRTQEKSVLEP</sequence>
<gene>
    <name evidence="2" type="ORF">UT19_C0003G0012</name>
</gene>
<feature type="transmembrane region" description="Helical" evidence="1">
    <location>
        <begin position="86"/>
        <end position="111"/>
    </location>
</feature>
<dbReference type="AlphaFoldDB" id="A0A0G0LT43"/>
<reference evidence="2 3" key="1">
    <citation type="journal article" date="2015" name="Nature">
        <title>rRNA introns, odd ribosomes, and small enigmatic genomes across a large radiation of phyla.</title>
        <authorList>
            <person name="Brown C.T."/>
            <person name="Hug L.A."/>
            <person name="Thomas B.C."/>
            <person name="Sharon I."/>
            <person name="Castelle C.J."/>
            <person name="Singh A."/>
            <person name="Wilkins M.J."/>
            <person name="Williams K.H."/>
            <person name="Banfield J.F."/>
        </authorList>
    </citation>
    <scope>NUCLEOTIDE SEQUENCE [LARGE SCALE GENOMIC DNA]</scope>
</reference>
<name>A0A0G0LT43_9BACT</name>